<keyword evidence="2" id="KW-1185">Reference proteome</keyword>
<evidence type="ECO:0000313" key="1">
    <source>
        <dbReference type="EMBL" id="EOZ93190.1"/>
    </source>
</evidence>
<dbReference type="AlphaFoldDB" id="S2D807"/>
<name>S2D807_INDAL</name>
<reference evidence="1 2" key="1">
    <citation type="journal article" date="2013" name="Genome Announc.">
        <title>Draft Genome Sequence of Indibacter alkaliphilus Strain LW1T, Isolated from Lonar Lake, a Haloalkaline Lake in the Buldana District of Maharashtra, India.</title>
        <authorList>
            <person name="Singh A."/>
            <person name="Kumar Jangir P."/>
            <person name="Sharma R."/>
            <person name="Singh A."/>
            <person name="Kumar Pinnaka A."/>
            <person name="Shivaji S."/>
        </authorList>
    </citation>
    <scope>NUCLEOTIDE SEQUENCE [LARGE SCALE GENOMIC DNA]</scope>
    <source>
        <strain evidence="2">CCUG 57479 / KCTC 22604 / LW1</strain>
    </source>
</reference>
<gene>
    <name evidence="1" type="ORF">A33Q_3780</name>
</gene>
<dbReference type="Proteomes" id="UP000006073">
    <property type="component" value="Unassembled WGS sequence"/>
</dbReference>
<dbReference type="EMBL" id="ALWO02000047">
    <property type="protein sequence ID" value="EOZ93190.1"/>
    <property type="molecule type" value="Genomic_DNA"/>
</dbReference>
<sequence length="167" mass="19577">MREQAPRPSGNHPDTSGKVPIPALSGNYKLEIMRLIQLFILFKGFGRVLYLGTLLIELSTKYKVRCTKSWEVQPQYISSPFKFNPVFSRTEIFEVKKRPQRLDKPNTSLQPYFNIFPLYFNLISSFNNFTLLARVKPKLHFPLKFTHAIYNLRNQYPQISTSIDQYP</sequence>
<organism evidence="1 2">
    <name type="scientific">Indibacter alkaliphilus (strain CCUG 57479 / KCTC 22604 / LW1)</name>
    <dbReference type="NCBI Taxonomy" id="1189612"/>
    <lineage>
        <taxon>Bacteria</taxon>
        <taxon>Pseudomonadati</taxon>
        <taxon>Bacteroidota</taxon>
        <taxon>Cytophagia</taxon>
        <taxon>Cytophagales</taxon>
        <taxon>Cyclobacteriaceae</taxon>
    </lineage>
</organism>
<proteinExistence type="predicted"/>
<accession>S2D807</accession>
<protein>
    <submittedName>
        <fullName evidence="1">Uncharacterized protein</fullName>
    </submittedName>
</protein>
<comment type="caution">
    <text evidence="1">The sequence shown here is derived from an EMBL/GenBank/DDBJ whole genome shotgun (WGS) entry which is preliminary data.</text>
</comment>
<dbReference type="STRING" id="1189612.A33Q_3780"/>
<evidence type="ECO:0000313" key="2">
    <source>
        <dbReference type="Proteomes" id="UP000006073"/>
    </source>
</evidence>